<accession>A0A0L8VF32</accession>
<dbReference type="EMBL" id="LGIA01000006">
    <property type="protein sequence ID" value="KOH47071.1"/>
    <property type="molecule type" value="Genomic_DNA"/>
</dbReference>
<protein>
    <submittedName>
        <fullName evidence="2">Uncharacterized protein</fullName>
    </submittedName>
</protein>
<gene>
    <name evidence="2" type="ORF">NC99_01140</name>
</gene>
<evidence type="ECO:0000256" key="1">
    <source>
        <dbReference type="SAM" id="MobiDB-lite"/>
    </source>
</evidence>
<evidence type="ECO:0000313" key="2">
    <source>
        <dbReference type="EMBL" id="KOH47071.1"/>
    </source>
</evidence>
<dbReference type="AlphaFoldDB" id="A0A0L8VF32"/>
<dbReference type="Proteomes" id="UP000036958">
    <property type="component" value="Unassembled WGS sequence"/>
</dbReference>
<evidence type="ECO:0000313" key="3">
    <source>
        <dbReference type="Proteomes" id="UP000036958"/>
    </source>
</evidence>
<proteinExistence type="predicted"/>
<dbReference type="RefSeq" id="WP_053178756.1">
    <property type="nucleotide sequence ID" value="NZ_LGIA01000006.1"/>
</dbReference>
<name>A0A0L8VF32_9BACT</name>
<feature type="region of interest" description="Disordered" evidence="1">
    <location>
        <begin position="1"/>
        <end position="53"/>
    </location>
</feature>
<reference evidence="3" key="1">
    <citation type="submission" date="2015-07" db="EMBL/GenBank/DDBJ databases">
        <title>Genome sequencing of Sunxiuqinia dokdonensis strain SK.</title>
        <authorList>
            <person name="Ahn S."/>
            <person name="Kim B.-C."/>
        </authorList>
    </citation>
    <scope>NUCLEOTIDE SEQUENCE [LARGE SCALE GENOMIC DNA]</scope>
    <source>
        <strain evidence="3">SK</strain>
    </source>
</reference>
<organism evidence="2 3">
    <name type="scientific">Sunxiuqinia dokdonensis</name>
    <dbReference type="NCBI Taxonomy" id="1409788"/>
    <lineage>
        <taxon>Bacteria</taxon>
        <taxon>Pseudomonadati</taxon>
        <taxon>Bacteroidota</taxon>
        <taxon>Bacteroidia</taxon>
        <taxon>Marinilabiliales</taxon>
        <taxon>Prolixibacteraceae</taxon>
        <taxon>Sunxiuqinia</taxon>
    </lineage>
</organism>
<dbReference type="STRING" id="1409788.NC99_01140"/>
<keyword evidence="3" id="KW-1185">Reference proteome</keyword>
<comment type="caution">
    <text evidence="2">The sequence shown here is derived from an EMBL/GenBank/DDBJ whole genome shotgun (WGS) entry which is preliminary data.</text>
</comment>
<sequence>MKEQEIQQNEAPFIVGESTETKVNETGANDQEKSSVAAEENEPEFKELESNADQIPFQRKQIGPQDTKKKEAIHKIYDNLVDTANQAKFELEKLIDEESMSELSLDLIIEFLKSNNPETWLIQKYIQAKGMKVEFLKTEKLIESGLFDLPDYTGILAIRSEFHLWKQRLRDLNFVFPFRQLFIQEDNVFVLTPDFEDALKEATTVYTQNEAQNEVLEALEAIMNGLNTINRMGILNIRSAGLPFSDPLSIIFDLVRTNHEAPVAIYPKAFRTKPLRRFSEDPSLGTQSRIDFWE</sequence>
<feature type="compositionally biased region" description="Polar residues" evidence="1">
    <location>
        <begin position="1"/>
        <end position="10"/>
    </location>
</feature>